<sequence>MASSAGRTPIELVAGAYRDGEHTSTLLARGVRAGRLFRVRSGVYVAAADWMDSPPWRRYEAAVAATAMSRDPVFCRETALLLHGVPLLRTPESVWARTIRQGGTGRVAAPALSGPLSTEGFRRAYRQRHPGRTDIPATLLRNIPTRLVYPPLPTGMRRGALLESLRSGSSPLHETTTLRPHAGIRGPRHYRVEPLELALIDTASRMPFDEAVVALDWAQAQPHLDLQPWLHYLSTVRMRTRWQQAWAFADPASESPGESYSRVLIHQLGFGAPSLQMRVSTDRGVYRVDFCWEEERVIGEFDGRTKYMSREFRNGKDPAEVVFEEKQREDALRRASWTVVRWTWEDFKQPERLGRFLANAGVSRRR</sequence>
<dbReference type="Proteomes" id="UP000306544">
    <property type="component" value="Unassembled WGS sequence"/>
</dbReference>
<keyword evidence="2" id="KW-1185">Reference proteome</keyword>
<comment type="caution">
    <text evidence="1">The sequence shown here is derived from an EMBL/GenBank/DDBJ whole genome shotgun (WGS) entry which is preliminary data.</text>
</comment>
<dbReference type="EMBL" id="VAWA01000008">
    <property type="protein sequence ID" value="TLP75532.1"/>
    <property type="molecule type" value="Genomic_DNA"/>
</dbReference>
<protein>
    <recommendedName>
        <fullName evidence="3">Type IV toxin-antitoxin system AbiEi family antitoxin domain-containing protein</fullName>
    </recommendedName>
</protein>
<accession>A0A5R9A9T0</accession>
<evidence type="ECO:0008006" key="3">
    <source>
        <dbReference type="Google" id="ProtNLM"/>
    </source>
</evidence>
<dbReference type="AlphaFoldDB" id="A0A5R9A9T0"/>
<gene>
    <name evidence="1" type="ORF">FEF27_07705</name>
</gene>
<dbReference type="OrthoDB" id="5517693at2"/>
<evidence type="ECO:0000313" key="2">
    <source>
        <dbReference type="Proteomes" id="UP000306544"/>
    </source>
</evidence>
<proteinExistence type="predicted"/>
<reference evidence="1 2" key="1">
    <citation type="submission" date="2019-05" db="EMBL/GenBank/DDBJ databases">
        <title>Nesterenkonia sp. GY239, isolated from the Southern Atlantic Ocean.</title>
        <authorList>
            <person name="Zhang G."/>
        </authorList>
    </citation>
    <scope>NUCLEOTIDE SEQUENCE [LARGE SCALE GENOMIC DNA]</scope>
    <source>
        <strain evidence="1 2">GY239</strain>
    </source>
</reference>
<name>A0A5R9A9T0_9MICC</name>
<organism evidence="1 2">
    <name type="scientific">Nesterenkonia sphaerica</name>
    <dbReference type="NCBI Taxonomy" id="1804988"/>
    <lineage>
        <taxon>Bacteria</taxon>
        <taxon>Bacillati</taxon>
        <taxon>Actinomycetota</taxon>
        <taxon>Actinomycetes</taxon>
        <taxon>Micrococcales</taxon>
        <taxon>Micrococcaceae</taxon>
        <taxon>Nesterenkonia</taxon>
    </lineage>
</organism>
<evidence type="ECO:0000313" key="1">
    <source>
        <dbReference type="EMBL" id="TLP75532.1"/>
    </source>
</evidence>
<dbReference type="RefSeq" id="WP_138170275.1">
    <property type="nucleotide sequence ID" value="NZ_VAWA01000008.1"/>
</dbReference>